<accession>A0A192CA60</accession>
<dbReference type="AlphaFoldDB" id="A0A192CA60"/>
<proteinExistence type="predicted"/>
<organism evidence="1 2">
    <name type="scientific">Escherichia coli O25b:H4</name>
    <dbReference type="NCBI Taxonomy" id="941280"/>
    <lineage>
        <taxon>Bacteria</taxon>
        <taxon>Pseudomonadati</taxon>
        <taxon>Pseudomonadota</taxon>
        <taxon>Gammaproteobacteria</taxon>
        <taxon>Enterobacterales</taxon>
        <taxon>Enterobacteriaceae</taxon>
        <taxon>Escherichia</taxon>
    </lineage>
</organism>
<protein>
    <submittedName>
        <fullName evidence="1">Uncharacterized protein</fullName>
    </submittedName>
</protein>
<evidence type="ECO:0000313" key="2">
    <source>
        <dbReference type="Proteomes" id="UP000183316"/>
    </source>
</evidence>
<reference evidence="1 2" key="1">
    <citation type="submission" date="2016-03" db="EMBL/GenBank/DDBJ databases">
        <title>Genome Sequence and Comparative Pathogenic Determinants of Uropathogenic Escherichia coli O25b:H4, a Clinical Isolate from Saudi Arabia.</title>
        <authorList>
            <person name="Alyamani E.A.J."/>
            <person name="Khiyami M.A."/>
            <person name="Booq R.Y."/>
            <person name="Bahwerth F.S."/>
            <person name="Vaisvil B."/>
            <person name="Schmitt D.P."/>
            <person name="Kapatral V."/>
        </authorList>
    </citation>
    <scope>NUCLEOTIDE SEQUENCE [LARGE SCALE GENOMIC DNA]</scope>
    <source>
        <strain evidence="1 2">O25b:H4</strain>
    </source>
</reference>
<dbReference type="EMBL" id="CP015085">
    <property type="protein sequence ID" value="ANK02459.1"/>
    <property type="molecule type" value="Genomic_DNA"/>
</dbReference>
<gene>
    <name evidence="1" type="ORF">WLH_01198</name>
</gene>
<dbReference type="RefSeq" id="WP_032198009.1">
    <property type="nucleotide sequence ID" value="NZ_CP015085.1"/>
</dbReference>
<sequence length="79" mass="9281">MNILDDFEKHAEIYGYLKVLKMGAMHLGADFKISEAFSHDNVLPQLQAFYKKKYIEKEALEAINWWSSLSPELRNKFDN</sequence>
<dbReference type="PATRIC" id="fig|941280.3.peg.1186"/>
<dbReference type="Proteomes" id="UP000183316">
    <property type="component" value="Chromosome"/>
</dbReference>
<evidence type="ECO:0000313" key="1">
    <source>
        <dbReference type="EMBL" id="ANK02459.1"/>
    </source>
</evidence>
<name>A0A192CA60_ECO25</name>